<dbReference type="EMBL" id="MFJR01000008">
    <property type="protein sequence ID" value="OGG26568.1"/>
    <property type="molecule type" value="Genomic_DNA"/>
</dbReference>
<feature type="transmembrane region" description="Helical" evidence="1">
    <location>
        <begin position="201"/>
        <end position="219"/>
    </location>
</feature>
<reference evidence="2 3" key="1">
    <citation type="journal article" date="2016" name="Nat. Commun.">
        <title>Thousands of microbial genomes shed light on interconnected biogeochemical processes in an aquifer system.</title>
        <authorList>
            <person name="Anantharaman K."/>
            <person name="Brown C.T."/>
            <person name="Hug L.A."/>
            <person name="Sharon I."/>
            <person name="Castelle C.J."/>
            <person name="Probst A.J."/>
            <person name="Thomas B.C."/>
            <person name="Singh A."/>
            <person name="Wilkins M.J."/>
            <person name="Karaoz U."/>
            <person name="Brodie E.L."/>
            <person name="Williams K.H."/>
            <person name="Hubbard S.S."/>
            <person name="Banfield J.F."/>
        </authorList>
    </citation>
    <scope>NUCLEOTIDE SEQUENCE [LARGE SCALE GENOMIC DNA]</scope>
</reference>
<evidence type="ECO:0000313" key="3">
    <source>
        <dbReference type="Proteomes" id="UP000176609"/>
    </source>
</evidence>
<dbReference type="PANTHER" id="PTHR38454">
    <property type="entry name" value="INTEGRAL MEMBRANE PROTEIN-RELATED"/>
    <property type="match status" value="1"/>
</dbReference>
<dbReference type="Pfam" id="PF09586">
    <property type="entry name" value="YfhO"/>
    <property type="match status" value="1"/>
</dbReference>
<organism evidence="2 3">
    <name type="scientific">Candidatus Gottesmanbacteria bacterium RIFCSPLOWO2_01_FULL_39_12b</name>
    <dbReference type="NCBI Taxonomy" id="1798388"/>
    <lineage>
        <taxon>Bacteria</taxon>
        <taxon>Candidatus Gottesmaniibacteriota</taxon>
    </lineage>
</organism>
<feature type="transmembrane region" description="Helical" evidence="1">
    <location>
        <begin position="91"/>
        <end position="121"/>
    </location>
</feature>
<gene>
    <name evidence="2" type="ORF">A2960_03740</name>
</gene>
<dbReference type="PANTHER" id="PTHR38454:SF1">
    <property type="entry name" value="INTEGRAL MEMBRANE PROTEIN"/>
    <property type="match status" value="1"/>
</dbReference>
<protein>
    <recommendedName>
        <fullName evidence="4">Membrane protein 6-pyruvoyl-tetrahydropterin synthase-related domain-containing protein</fullName>
    </recommendedName>
</protein>
<accession>A0A1F6APH9</accession>
<dbReference type="Proteomes" id="UP000176609">
    <property type="component" value="Unassembled WGS sequence"/>
</dbReference>
<keyword evidence="1" id="KW-1133">Transmembrane helix</keyword>
<feature type="transmembrane region" description="Helical" evidence="1">
    <location>
        <begin position="309"/>
        <end position="333"/>
    </location>
</feature>
<name>A0A1F6APH9_9BACT</name>
<feature type="transmembrane region" description="Helical" evidence="1">
    <location>
        <begin position="231"/>
        <end position="250"/>
    </location>
</feature>
<proteinExistence type="predicted"/>
<evidence type="ECO:0008006" key="4">
    <source>
        <dbReference type="Google" id="ProtNLM"/>
    </source>
</evidence>
<feature type="transmembrane region" description="Helical" evidence="1">
    <location>
        <begin position="693"/>
        <end position="713"/>
    </location>
</feature>
<feature type="transmembrane region" description="Helical" evidence="1">
    <location>
        <begin position="128"/>
        <end position="148"/>
    </location>
</feature>
<dbReference type="AlphaFoldDB" id="A0A1F6APH9"/>
<dbReference type="InterPro" id="IPR018580">
    <property type="entry name" value="Uncharacterised_YfhO"/>
</dbReference>
<feature type="transmembrane region" description="Helical" evidence="1">
    <location>
        <begin position="405"/>
        <end position="422"/>
    </location>
</feature>
<feature type="transmembrane region" description="Helical" evidence="1">
    <location>
        <begin position="12"/>
        <end position="32"/>
    </location>
</feature>
<evidence type="ECO:0000313" key="2">
    <source>
        <dbReference type="EMBL" id="OGG26568.1"/>
    </source>
</evidence>
<feature type="transmembrane region" description="Helical" evidence="1">
    <location>
        <begin position="342"/>
        <end position="361"/>
    </location>
</feature>
<evidence type="ECO:0000256" key="1">
    <source>
        <dbReference type="SAM" id="Phobius"/>
    </source>
</evidence>
<comment type="caution">
    <text evidence="2">The sequence shown here is derived from an EMBL/GenBank/DDBJ whole genome shotgun (WGS) entry which is preliminary data.</text>
</comment>
<keyword evidence="1" id="KW-0812">Transmembrane</keyword>
<sequence length="718" mass="82456">MSSIMDNKMKNNILPVFFIGIVIMLLFGNTLLPKANTIIYGSDLSDQFYFWKSYFIGSLKNGIVPFWNPYSFSGTPFLAHPSTAAFYPFNLVFLLLPLSFAFSVFLYSHLVLAGVGMYWYMRKKSDELSSLIASLVFSLSGFFAVRIYAGHIDIISTAVWIPWVFGSVTHTIENFNKQRFLIAVFFTALQILAGYQAIVIFTWELTGLFLILHIFFQYKKEQKIIYSMKKAAIYIAIIITSYCLSAIQILPTMEFVGRSIRFQGLPYDAASWGSYNLDTFKLFFFPFAYGSPFWDNYSYKGPGPNYLELAYFTGRVPILLFGFYLISQLTYLFRRKKIEKTYFFSLAALLFFAFMASGNNFPLHKILFDLIPAYRLFRFPSQHLIIEVFLLALVSGIIASKIKLILVKVMILILIIVELFGYDKKFIKLANLPIASTDKTLTDFLKTTDKNVRVLPHFNVTAALRSAFDFESASYYRIPTTSGYNPLILYNYYHFIDLVNKSSISSIPFLNVEIPLINPMSPLLDFLNIRYVLTDNRGNLEEYPSGKYKIVTAREKYKLYENMQVTSRFFLVNDVQVYKSAKEVEDQILFQNADPSKVILFNENDLNNFSPPDSACPQNDLGQVKIVDYAANKIDLEVNTTCNSFLSSSEVFYPGWKVRLDGQASDIYLSNTAFRSIYVPKGKHKVEFYYFPLIYYLGGGITLITSLILGIYFRKNEE</sequence>
<keyword evidence="1" id="KW-0472">Membrane</keyword>
<feature type="transmembrane region" description="Helical" evidence="1">
    <location>
        <begin position="381"/>
        <end position="398"/>
    </location>
</feature>